<keyword evidence="12" id="KW-1185">Reference proteome</keyword>
<comment type="caution">
    <text evidence="11">The sequence shown here is derived from an EMBL/GenBank/DDBJ whole genome shotgun (WGS) entry which is preliminary data.</text>
</comment>
<organism evidence="11 12">
    <name type="scientific">Camellia sinensis</name>
    <name type="common">Tea plant</name>
    <name type="synonym">Thea sinensis</name>
    <dbReference type="NCBI Taxonomy" id="4442"/>
    <lineage>
        <taxon>Eukaryota</taxon>
        <taxon>Viridiplantae</taxon>
        <taxon>Streptophyta</taxon>
        <taxon>Embryophyta</taxon>
        <taxon>Tracheophyta</taxon>
        <taxon>Spermatophyta</taxon>
        <taxon>Magnoliopsida</taxon>
        <taxon>eudicotyledons</taxon>
        <taxon>Gunneridae</taxon>
        <taxon>Pentapetalae</taxon>
        <taxon>asterids</taxon>
        <taxon>Ericales</taxon>
        <taxon>Theaceae</taxon>
        <taxon>Camellia</taxon>
    </lineage>
</organism>
<keyword evidence="2" id="KW-0479">Metal-binding</keyword>
<keyword evidence="3" id="KW-0677">Repeat</keyword>
<feature type="domain" description="C2H2-type" evidence="10">
    <location>
        <begin position="119"/>
        <end position="146"/>
    </location>
</feature>
<dbReference type="Proteomes" id="UP000593564">
    <property type="component" value="Unassembled WGS sequence"/>
</dbReference>
<evidence type="ECO:0000259" key="10">
    <source>
        <dbReference type="PROSITE" id="PS50157"/>
    </source>
</evidence>
<keyword evidence="4 9" id="KW-0863">Zinc-finger</keyword>
<reference evidence="11 12" key="2">
    <citation type="submission" date="2020-07" db="EMBL/GenBank/DDBJ databases">
        <title>Genome assembly of wild tea tree DASZ reveals pedigree and selection history of tea varieties.</title>
        <authorList>
            <person name="Zhang W."/>
        </authorList>
    </citation>
    <scope>NUCLEOTIDE SEQUENCE [LARGE SCALE GENOMIC DNA]</scope>
    <source>
        <strain evidence="12">cv. G240</strain>
        <tissue evidence="11">Leaf</tissue>
    </source>
</reference>
<evidence type="ECO:0000313" key="11">
    <source>
        <dbReference type="EMBL" id="KAF5954167.1"/>
    </source>
</evidence>
<evidence type="ECO:0000256" key="6">
    <source>
        <dbReference type="ARBA" id="ARBA00023015"/>
    </source>
</evidence>
<dbReference type="Pfam" id="PF13912">
    <property type="entry name" value="zf-C2H2_6"/>
    <property type="match status" value="2"/>
</dbReference>
<dbReference type="SUPFAM" id="SSF57667">
    <property type="entry name" value="beta-beta-alpha zinc fingers"/>
    <property type="match status" value="1"/>
</dbReference>
<keyword evidence="5" id="KW-0862">Zinc</keyword>
<dbReference type="GO" id="GO:0005634">
    <property type="term" value="C:nucleus"/>
    <property type="evidence" value="ECO:0007669"/>
    <property type="project" value="UniProtKB-SubCell"/>
</dbReference>
<dbReference type="EMBL" id="JACBKZ010000003">
    <property type="protein sequence ID" value="KAF5954167.1"/>
    <property type="molecule type" value="Genomic_DNA"/>
</dbReference>
<comment type="subcellular location">
    <subcellularLocation>
        <location evidence="1">Nucleus</location>
    </subcellularLocation>
</comment>
<evidence type="ECO:0000256" key="8">
    <source>
        <dbReference type="ARBA" id="ARBA00023242"/>
    </source>
</evidence>
<dbReference type="GO" id="GO:0010200">
    <property type="term" value="P:response to chitin"/>
    <property type="evidence" value="ECO:0007669"/>
    <property type="project" value="TreeGrafter"/>
</dbReference>
<evidence type="ECO:0000256" key="9">
    <source>
        <dbReference type="PROSITE-ProRule" id="PRU00042"/>
    </source>
</evidence>
<protein>
    <recommendedName>
        <fullName evidence="10">C2H2-type domain-containing protein</fullName>
    </recommendedName>
</protein>
<reference evidence="12" key="1">
    <citation type="journal article" date="2020" name="Nat. Commun.">
        <title>Genome assembly of wild tea tree DASZ reveals pedigree and selection history of tea varieties.</title>
        <authorList>
            <person name="Zhang W."/>
            <person name="Zhang Y."/>
            <person name="Qiu H."/>
            <person name="Guo Y."/>
            <person name="Wan H."/>
            <person name="Zhang X."/>
            <person name="Scossa F."/>
            <person name="Alseekh S."/>
            <person name="Zhang Q."/>
            <person name="Wang P."/>
            <person name="Xu L."/>
            <person name="Schmidt M.H."/>
            <person name="Jia X."/>
            <person name="Li D."/>
            <person name="Zhu A."/>
            <person name="Guo F."/>
            <person name="Chen W."/>
            <person name="Ni D."/>
            <person name="Usadel B."/>
            <person name="Fernie A.R."/>
            <person name="Wen W."/>
        </authorList>
    </citation>
    <scope>NUCLEOTIDE SEQUENCE [LARGE SCALE GENOMIC DNA]</scope>
    <source>
        <strain evidence="12">cv. G240</strain>
    </source>
</reference>
<dbReference type="Gene3D" id="3.30.160.60">
    <property type="entry name" value="Classic Zinc Finger"/>
    <property type="match status" value="1"/>
</dbReference>
<sequence length="203" mass="22913">MLKNRQQLCHFEIIHRTLLQYICETHVRTHITTLESTMTMKRIMREDREIEKLAMADCLMLLSRAGENITTSGGGRVFACKTCNREFHSFQALGGHRASHKKPTRLMVQVQPPPKPKKHECSVCGLEFATGQALGGHTRRHRAVDDDDTRRESVVEGVAALMQKSSSSSGGGGDSKRVLWLDLNLTPYENHMKVKKTPSWFIA</sequence>
<name>A0A7J7HP25_CAMSI</name>
<evidence type="ECO:0000256" key="1">
    <source>
        <dbReference type="ARBA" id="ARBA00004123"/>
    </source>
</evidence>
<dbReference type="PROSITE" id="PS00028">
    <property type="entry name" value="ZINC_FINGER_C2H2_1"/>
    <property type="match status" value="2"/>
</dbReference>
<keyword evidence="6" id="KW-0805">Transcription regulation</keyword>
<dbReference type="PROSITE" id="PS50157">
    <property type="entry name" value="ZINC_FINGER_C2H2_2"/>
    <property type="match status" value="2"/>
</dbReference>
<evidence type="ECO:0000256" key="2">
    <source>
        <dbReference type="ARBA" id="ARBA00022723"/>
    </source>
</evidence>
<feature type="domain" description="C2H2-type" evidence="10">
    <location>
        <begin position="78"/>
        <end position="105"/>
    </location>
</feature>
<accession>A0A7J7HP25</accession>
<evidence type="ECO:0000256" key="4">
    <source>
        <dbReference type="ARBA" id="ARBA00022771"/>
    </source>
</evidence>
<gene>
    <name evidence="11" type="ORF">HYC85_007023</name>
</gene>
<evidence type="ECO:0000256" key="3">
    <source>
        <dbReference type="ARBA" id="ARBA00022737"/>
    </source>
</evidence>
<dbReference type="GO" id="GO:0008270">
    <property type="term" value="F:zinc ion binding"/>
    <property type="evidence" value="ECO:0007669"/>
    <property type="project" value="UniProtKB-KW"/>
</dbReference>
<dbReference type="InterPro" id="IPR036236">
    <property type="entry name" value="Znf_C2H2_sf"/>
</dbReference>
<dbReference type="SMART" id="SM00355">
    <property type="entry name" value="ZnF_C2H2"/>
    <property type="match status" value="2"/>
</dbReference>
<proteinExistence type="predicted"/>
<dbReference type="PANTHER" id="PTHR26374:SF379">
    <property type="entry name" value="ZINC FINGER PROTEIN ZAT12"/>
    <property type="match status" value="1"/>
</dbReference>
<evidence type="ECO:0000313" key="12">
    <source>
        <dbReference type="Proteomes" id="UP000593564"/>
    </source>
</evidence>
<keyword evidence="7" id="KW-0804">Transcription</keyword>
<keyword evidence="8" id="KW-0539">Nucleus</keyword>
<dbReference type="PANTHER" id="PTHR26374">
    <property type="entry name" value="ZINC FINGER PROTEIN ZAT5"/>
    <property type="match status" value="1"/>
</dbReference>
<dbReference type="InterPro" id="IPR013087">
    <property type="entry name" value="Znf_C2H2_type"/>
</dbReference>
<evidence type="ECO:0000256" key="7">
    <source>
        <dbReference type="ARBA" id="ARBA00023163"/>
    </source>
</evidence>
<dbReference type="AlphaFoldDB" id="A0A7J7HP25"/>
<evidence type="ECO:0000256" key="5">
    <source>
        <dbReference type="ARBA" id="ARBA00022833"/>
    </source>
</evidence>